<dbReference type="EMBL" id="MVGR01000006">
    <property type="protein sequence ID" value="OPF14566.1"/>
    <property type="molecule type" value="Genomic_DNA"/>
</dbReference>
<dbReference type="RefSeq" id="WP_079210210.1">
    <property type="nucleotide sequence ID" value="NZ_MVGR01000006.1"/>
</dbReference>
<dbReference type="PANTHER" id="PTHR33360">
    <property type="entry name" value="TRANSPOSASE FOR INSERTION SEQUENCE ELEMENT IS200"/>
    <property type="match status" value="1"/>
</dbReference>
<dbReference type="Pfam" id="PF01797">
    <property type="entry name" value="Y1_Tnp"/>
    <property type="match status" value="1"/>
</dbReference>
<dbReference type="GO" id="GO:0006313">
    <property type="term" value="P:DNA transposition"/>
    <property type="evidence" value="ECO:0007669"/>
    <property type="project" value="InterPro"/>
</dbReference>
<feature type="domain" description="Transposase IS200-like" evidence="1">
    <location>
        <begin position="12"/>
        <end position="134"/>
    </location>
</feature>
<proteinExistence type="predicted"/>
<evidence type="ECO:0000259" key="1">
    <source>
        <dbReference type="SMART" id="SM01321"/>
    </source>
</evidence>
<dbReference type="AlphaFoldDB" id="A0A1V4BL35"/>
<dbReference type="SMART" id="SM01321">
    <property type="entry name" value="Y1_Tnp"/>
    <property type="match status" value="1"/>
</dbReference>
<dbReference type="PANTHER" id="PTHR33360:SF2">
    <property type="entry name" value="TRANSPOSASE FOR INSERTION SEQUENCE ELEMENT IS200"/>
    <property type="match status" value="1"/>
</dbReference>
<evidence type="ECO:0000313" key="2">
    <source>
        <dbReference type="EMBL" id="OPF14566.1"/>
    </source>
</evidence>
<reference evidence="2 3" key="1">
    <citation type="submission" date="2017-02" db="EMBL/GenBank/DDBJ databases">
        <title>Genome sequence of Microcystis aeruginosa KW.</title>
        <authorList>
            <person name="Oh H.-M."/>
            <person name="Ahn C.-Y."/>
            <person name="Jeong H."/>
            <person name="Srivastava A."/>
            <person name="Lee H.-G."/>
            <person name="Kang S.-R."/>
        </authorList>
    </citation>
    <scope>NUCLEOTIDE SEQUENCE [LARGE SCALE GENOMIC DNA]</scope>
    <source>
        <strain evidence="2 3">KW</strain>
    </source>
</reference>
<name>A0A1V4BL35_MICAE</name>
<dbReference type="SUPFAM" id="SSF143422">
    <property type="entry name" value="Transposase IS200-like"/>
    <property type="match status" value="1"/>
</dbReference>
<dbReference type="Gene3D" id="3.30.70.1290">
    <property type="entry name" value="Transposase IS200-like"/>
    <property type="match status" value="1"/>
</dbReference>
<dbReference type="GO" id="GO:0004803">
    <property type="term" value="F:transposase activity"/>
    <property type="evidence" value="ECO:0007669"/>
    <property type="project" value="InterPro"/>
</dbReference>
<dbReference type="Proteomes" id="UP000189835">
    <property type="component" value="Unassembled WGS sequence"/>
</dbReference>
<dbReference type="GO" id="GO:0003677">
    <property type="term" value="F:DNA binding"/>
    <property type="evidence" value="ECO:0007669"/>
    <property type="project" value="InterPro"/>
</dbReference>
<protein>
    <submittedName>
        <fullName evidence="2">IS200/IS605 family transposase</fullName>
    </submittedName>
</protein>
<organism evidence="2 3">
    <name type="scientific">Microcystis aeruginosa KW</name>
    <dbReference type="NCBI Taxonomy" id="1960155"/>
    <lineage>
        <taxon>Bacteria</taxon>
        <taxon>Bacillati</taxon>
        <taxon>Cyanobacteriota</taxon>
        <taxon>Cyanophyceae</taxon>
        <taxon>Oscillatoriophycideae</taxon>
        <taxon>Chroococcales</taxon>
        <taxon>Microcystaceae</taxon>
        <taxon>Microcystis</taxon>
    </lineage>
</organism>
<dbReference type="NCBIfam" id="NF033573">
    <property type="entry name" value="transpos_IS200"/>
    <property type="match status" value="1"/>
</dbReference>
<evidence type="ECO:0000313" key="3">
    <source>
        <dbReference type="Proteomes" id="UP000189835"/>
    </source>
</evidence>
<accession>A0A1V4BL35</accession>
<dbReference type="InterPro" id="IPR036515">
    <property type="entry name" value="Transposase_17_sf"/>
</dbReference>
<gene>
    <name evidence="2" type="ORF">B1L04_28570</name>
</gene>
<sequence length="139" mass="16366">MKTNYFKTRRATFNLTVHIILVTKYRRKVFQKEHLEFLRIAFQNIAEKWKAKVIEINGESDHVHILLTYPPHKLLSSLIANLKSTSCQLMWDNFSDHLKEIYGQDKRILWTGAYFVASCGGVTIDQLKKYVENQDSPEY</sequence>
<comment type="caution">
    <text evidence="2">The sequence shown here is derived from an EMBL/GenBank/DDBJ whole genome shotgun (WGS) entry which is preliminary data.</text>
</comment>
<dbReference type="InterPro" id="IPR002686">
    <property type="entry name" value="Transposase_17"/>
</dbReference>